<dbReference type="Pfam" id="PF13715">
    <property type="entry name" value="CarbopepD_reg_2"/>
    <property type="match status" value="1"/>
</dbReference>
<dbReference type="InterPro" id="IPR041700">
    <property type="entry name" value="OMP_b-brl_3"/>
</dbReference>
<feature type="domain" description="Outer membrane protein beta-barrel" evidence="10">
    <location>
        <begin position="388"/>
        <end position="788"/>
    </location>
</feature>
<name>A0A2P8CV65_9BACT</name>
<evidence type="ECO:0000313" key="12">
    <source>
        <dbReference type="Proteomes" id="UP000240572"/>
    </source>
</evidence>
<proteinExistence type="inferred from homology"/>
<dbReference type="InterPro" id="IPR037066">
    <property type="entry name" value="Plug_dom_sf"/>
</dbReference>
<dbReference type="GO" id="GO:0015344">
    <property type="term" value="F:siderophore uptake transmembrane transporter activity"/>
    <property type="evidence" value="ECO:0007669"/>
    <property type="project" value="TreeGrafter"/>
</dbReference>
<dbReference type="GO" id="GO:0009279">
    <property type="term" value="C:cell outer membrane"/>
    <property type="evidence" value="ECO:0007669"/>
    <property type="project" value="UniProtKB-SubCell"/>
</dbReference>
<evidence type="ECO:0000313" key="11">
    <source>
        <dbReference type="EMBL" id="PSK88829.1"/>
    </source>
</evidence>
<dbReference type="SUPFAM" id="SSF49464">
    <property type="entry name" value="Carboxypeptidase regulatory domain-like"/>
    <property type="match status" value="1"/>
</dbReference>
<evidence type="ECO:0000259" key="9">
    <source>
        <dbReference type="Pfam" id="PF07715"/>
    </source>
</evidence>
<keyword evidence="4 8" id="KW-0812">Transmembrane</keyword>
<keyword evidence="6 8" id="KW-0472">Membrane</keyword>
<dbReference type="Pfam" id="PF14905">
    <property type="entry name" value="OMP_b-brl_3"/>
    <property type="match status" value="1"/>
</dbReference>
<dbReference type="Gene3D" id="2.40.170.20">
    <property type="entry name" value="TonB-dependent receptor, beta-barrel domain"/>
    <property type="match status" value="1"/>
</dbReference>
<dbReference type="AlphaFoldDB" id="A0A2P8CV65"/>
<dbReference type="InterPro" id="IPR039426">
    <property type="entry name" value="TonB-dep_rcpt-like"/>
</dbReference>
<keyword evidence="2 8" id="KW-0813">Transport</keyword>
<feature type="domain" description="TonB-dependent receptor plug" evidence="9">
    <location>
        <begin position="158"/>
        <end position="234"/>
    </location>
</feature>
<dbReference type="PANTHER" id="PTHR30069:SF29">
    <property type="entry name" value="HEMOGLOBIN AND HEMOGLOBIN-HAPTOGLOBIN-BINDING PROTEIN 1-RELATED"/>
    <property type="match status" value="1"/>
</dbReference>
<dbReference type="InterPro" id="IPR012910">
    <property type="entry name" value="Plug_dom"/>
</dbReference>
<dbReference type="InterPro" id="IPR036942">
    <property type="entry name" value="Beta-barrel_TonB_sf"/>
</dbReference>
<comment type="caution">
    <text evidence="11">The sequence shown here is derived from an EMBL/GenBank/DDBJ whole genome shotgun (WGS) entry which is preliminary data.</text>
</comment>
<evidence type="ECO:0000256" key="5">
    <source>
        <dbReference type="ARBA" id="ARBA00022729"/>
    </source>
</evidence>
<evidence type="ECO:0000256" key="3">
    <source>
        <dbReference type="ARBA" id="ARBA00022452"/>
    </source>
</evidence>
<gene>
    <name evidence="11" type="ORF">B0I18_11441</name>
</gene>
<dbReference type="SUPFAM" id="SSF56935">
    <property type="entry name" value="Porins"/>
    <property type="match status" value="1"/>
</dbReference>
<keyword evidence="11" id="KW-0675">Receptor</keyword>
<evidence type="ECO:0000256" key="7">
    <source>
        <dbReference type="ARBA" id="ARBA00023237"/>
    </source>
</evidence>
<evidence type="ECO:0000256" key="1">
    <source>
        <dbReference type="ARBA" id="ARBA00004571"/>
    </source>
</evidence>
<dbReference type="OrthoDB" id="905812at2"/>
<protein>
    <submittedName>
        <fullName evidence="11">Outer membrane receptor protein involved in Fe transport</fullName>
    </submittedName>
</protein>
<evidence type="ECO:0000256" key="6">
    <source>
        <dbReference type="ARBA" id="ARBA00023136"/>
    </source>
</evidence>
<evidence type="ECO:0000259" key="10">
    <source>
        <dbReference type="Pfam" id="PF14905"/>
    </source>
</evidence>
<accession>A0A2P8CV65</accession>
<dbReference type="EMBL" id="PYGD01000014">
    <property type="protein sequence ID" value="PSK88829.1"/>
    <property type="molecule type" value="Genomic_DNA"/>
</dbReference>
<dbReference type="PROSITE" id="PS52016">
    <property type="entry name" value="TONB_DEPENDENT_REC_3"/>
    <property type="match status" value="1"/>
</dbReference>
<reference evidence="11 12" key="1">
    <citation type="submission" date="2018-03" db="EMBL/GenBank/DDBJ databases">
        <title>Genomic Encyclopedia of Type Strains, Phase III (KMG-III): the genomes of soil and plant-associated and newly described type strains.</title>
        <authorList>
            <person name="Whitman W."/>
        </authorList>
    </citation>
    <scope>NUCLEOTIDE SEQUENCE [LARGE SCALE GENOMIC DNA]</scope>
    <source>
        <strain evidence="11 12">CGMCC 1.12700</strain>
    </source>
</reference>
<sequence>MKTLSIPVHLFLRAFTVFLFSLLLLAGLPFSPVYGQAKANMQIRGTVTDSKQNPVSFATVGVFRQADSGYVEGVSAGDEGDFMLDVPTGKYFLRINMIGFENKVVPVAAQKQVQLGTVVMKESSHQLEEVQIKSDKEQMELKLDKRVFNVASSLNASGANATEVLENIPAVTVDGEGNISLRGNANVRILVDGKYSGLANSADALQQLQASMIDKIEVITNASARYDAQGQAGIINIILKKDHKGGWNGAVNGNIGYNRQFGGGFNLNYRKGKVNLYGNYAISQRDQPGKSHTYQRYNGADTAFTYEQEYTHERKKFGNNGMIGLDYTINAYNTLSLSAFAKSGLGNNFYWRKYNDLTKADEMIGYSLRLEDQKEIEDYYEASLSYKRTFTRKDKLWTVDMKWSNDQDIERSAYTETSTYSANTDLERSSVASTERNWLFQTDFVQPFGKEGRVEAGLRSAIRQISNEFGFAELTNNGAIYPPRYNDLYHYDEYVHAAYLMAGNTFGRLSAQLGLRGELSDVTIKQRSIDSKNNKRYFNLFPSLSLSYKLMERNTLQLSYSRRVNRPDQWDLLPFTKFGDNREMRLGNPDLNPEFTHSFELGLMQNWEAGSLLSSVYYRNTSDVIQFLSTVDANGLVQNIARNLASEQYYGFEFNFNYQLLSWLKFTTGLNLFRSSVSGTFQGRDLERSSFAWTDRSALNATLPGGIRAQASFNYRGAQATAQGRSLATYYLDMAVSKELLKGNATVTFNVRDVFNTRKWRNVTDTPELFAQTEMQWRPRSFQLSFSYRFNQKAGQERNSRFDSNNEG</sequence>
<dbReference type="Gene3D" id="2.60.40.1120">
    <property type="entry name" value="Carboxypeptidase-like, regulatory domain"/>
    <property type="match status" value="1"/>
</dbReference>
<dbReference type="Pfam" id="PF07715">
    <property type="entry name" value="Plug"/>
    <property type="match status" value="1"/>
</dbReference>
<keyword evidence="3 8" id="KW-1134">Transmembrane beta strand</keyword>
<dbReference type="PANTHER" id="PTHR30069">
    <property type="entry name" value="TONB-DEPENDENT OUTER MEMBRANE RECEPTOR"/>
    <property type="match status" value="1"/>
</dbReference>
<keyword evidence="5" id="KW-0732">Signal</keyword>
<keyword evidence="7 8" id="KW-0998">Cell outer membrane</keyword>
<dbReference type="Proteomes" id="UP000240572">
    <property type="component" value="Unassembled WGS sequence"/>
</dbReference>
<dbReference type="RefSeq" id="WP_106525188.1">
    <property type="nucleotide sequence ID" value="NZ_PYGD01000014.1"/>
</dbReference>
<dbReference type="GO" id="GO:0044718">
    <property type="term" value="P:siderophore transmembrane transport"/>
    <property type="evidence" value="ECO:0007669"/>
    <property type="project" value="TreeGrafter"/>
</dbReference>
<dbReference type="Gene3D" id="2.170.130.10">
    <property type="entry name" value="TonB-dependent receptor, plug domain"/>
    <property type="match status" value="1"/>
</dbReference>
<comment type="similarity">
    <text evidence="8">Belongs to the TonB-dependent receptor family.</text>
</comment>
<evidence type="ECO:0000256" key="4">
    <source>
        <dbReference type="ARBA" id="ARBA00022692"/>
    </source>
</evidence>
<keyword evidence="12" id="KW-1185">Reference proteome</keyword>
<evidence type="ECO:0000256" key="8">
    <source>
        <dbReference type="PROSITE-ProRule" id="PRU01360"/>
    </source>
</evidence>
<organism evidence="11 12">
    <name type="scientific">Taibaiella chishuiensis</name>
    <dbReference type="NCBI Taxonomy" id="1434707"/>
    <lineage>
        <taxon>Bacteria</taxon>
        <taxon>Pseudomonadati</taxon>
        <taxon>Bacteroidota</taxon>
        <taxon>Chitinophagia</taxon>
        <taxon>Chitinophagales</taxon>
        <taxon>Chitinophagaceae</taxon>
        <taxon>Taibaiella</taxon>
    </lineage>
</organism>
<evidence type="ECO:0000256" key="2">
    <source>
        <dbReference type="ARBA" id="ARBA00022448"/>
    </source>
</evidence>
<dbReference type="InterPro" id="IPR008969">
    <property type="entry name" value="CarboxyPept-like_regulatory"/>
</dbReference>
<comment type="subcellular location">
    <subcellularLocation>
        <location evidence="1 8">Cell outer membrane</location>
        <topology evidence="1 8">Multi-pass membrane protein</topology>
    </subcellularLocation>
</comment>